<dbReference type="GO" id="GO:0005737">
    <property type="term" value="C:cytoplasm"/>
    <property type="evidence" value="ECO:0007669"/>
    <property type="project" value="TreeGrafter"/>
</dbReference>
<reference evidence="6 7" key="1">
    <citation type="submission" date="2021-06" db="EMBL/GenBank/DDBJ databases">
        <title>Caerostris darwini draft genome.</title>
        <authorList>
            <person name="Kono N."/>
            <person name="Arakawa K."/>
        </authorList>
    </citation>
    <scope>NUCLEOTIDE SEQUENCE [LARGE SCALE GENOMIC DNA]</scope>
</reference>
<protein>
    <submittedName>
        <fullName evidence="6">Pseudouridine-5'-phosphate glycosidase</fullName>
    </submittedName>
</protein>
<dbReference type="PANTHER" id="PTHR42909:SF1">
    <property type="entry name" value="CARBOHYDRATE KINASE PFKB DOMAIN-CONTAINING PROTEIN"/>
    <property type="match status" value="1"/>
</dbReference>
<proteinExistence type="inferred from homology"/>
<keyword evidence="1" id="KW-0479">Metal-binding</keyword>
<evidence type="ECO:0000313" key="6">
    <source>
        <dbReference type="EMBL" id="GIY61191.1"/>
    </source>
</evidence>
<gene>
    <name evidence="6" type="primary">psuG</name>
    <name evidence="6" type="ORF">CDAR_249842</name>
</gene>
<evidence type="ECO:0000256" key="5">
    <source>
        <dbReference type="ARBA" id="ARBA00023295"/>
    </source>
</evidence>
<dbReference type="GO" id="GO:0016798">
    <property type="term" value="F:hydrolase activity, acting on glycosyl bonds"/>
    <property type="evidence" value="ECO:0007669"/>
    <property type="project" value="UniProtKB-KW"/>
</dbReference>
<comment type="caution">
    <text evidence="6">The sequence shown here is derived from an EMBL/GenBank/DDBJ whole genome shotgun (WGS) entry which is preliminary data.</text>
</comment>
<keyword evidence="5 6" id="KW-0326">Glycosidase</keyword>
<evidence type="ECO:0000256" key="2">
    <source>
        <dbReference type="ARBA" id="ARBA00022801"/>
    </source>
</evidence>
<evidence type="ECO:0000313" key="7">
    <source>
        <dbReference type="Proteomes" id="UP001054837"/>
    </source>
</evidence>
<dbReference type="HAMAP" id="MF_01876">
    <property type="entry name" value="PsiMP_glycosidase"/>
    <property type="match status" value="1"/>
</dbReference>
<evidence type="ECO:0000256" key="4">
    <source>
        <dbReference type="ARBA" id="ARBA00023239"/>
    </source>
</evidence>
<dbReference type="Proteomes" id="UP001054837">
    <property type="component" value="Unassembled WGS sequence"/>
</dbReference>
<sequence length="382" mass="41028">MQKYIRAANNICRSFTSFPKFFRISEEVSESFLNGKPVIAMESTLITHGLPYPENIKTVNEMEKIVRSSNATPATIGIIGGKVIIGMNSTEISSIASKSKNTVKVSRRDLPYVISQSVNGGTTVAATMILAKMAGISVFATGGIGGVHRGAETSMDISADLHELSRTPIAVVSAGVKSILDIGRTLEYLETLGVCVATFGPTKDFPAFFTPKSNFQAPCNVESAKEAASLIETNSQLGLENGVLIAVPIPEEFREQGLKTEAVIEDALKEARDKNIVGRDVTPFVLSRVQELSKGAALEANIGLLLNNTRVGTQIAIELNKLRSPEGTSSSRVMRSPVTHEAKNVFSPSGRPVVIGGSILDIHVKTFEGVKRWHCKDGKPMN</sequence>
<keyword evidence="2" id="KW-0378">Hydrolase</keyword>
<dbReference type="EMBL" id="BPLQ01011925">
    <property type="protein sequence ID" value="GIY61191.1"/>
    <property type="molecule type" value="Genomic_DNA"/>
</dbReference>
<dbReference type="SUPFAM" id="SSF110581">
    <property type="entry name" value="Indigoidine synthase A-like"/>
    <property type="match status" value="1"/>
</dbReference>
<dbReference type="Gene3D" id="3.40.1790.10">
    <property type="entry name" value="Indigoidine synthase domain"/>
    <property type="match status" value="1"/>
</dbReference>
<keyword evidence="3" id="KW-0464">Manganese</keyword>
<dbReference type="PANTHER" id="PTHR42909">
    <property type="entry name" value="ZGC:136858"/>
    <property type="match status" value="1"/>
</dbReference>
<keyword evidence="4" id="KW-0456">Lyase</keyword>
<dbReference type="InterPro" id="IPR007342">
    <property type="entry name" value="PsuG"/>
</dbReference>
<accession>A0AAV4UTF6</accession>
<dbReference type="AlphaFoldDB" id="A0AAV4UTF6"/>
<dbReference type="InterPro" id="IPR022830">
    <property type="entry name" value="Indigdn_synthA-like"/>
</dbReference>
<keyword evidence="7" id="KW-1185">Reference proteome</keyword>
<evidence type="ECO:0000256" key="3">
    <source>
        <dbReference type="ARBA" id="ARBA00023211"/>
    </source>
</evidence>
<dbReference type="GO" id="GO:0004730">
    <property type="term" value="F:pseudouridylate synthase activity"/>
    <property type="evidence" value="ECO:0007669"/>
    <property type="project" value="InterPro"/>
</dbReference>
<evidence type="ECO:0000256" key="1">
    <source>
        <dbReference type="ARBA" id="ARBA00022723"/>
    </source>
</evidence>
<organism evidence="6 7">
    <name type="scientific">Caerostris darwini</name>
    <dbReference type="NCBI Taxonomy" id="1538125"/>
    <lineage>
        <taxon>Eukaryota</taxon>
        <taxon>Metazoa</taxon>
        <taxon>Ecdysozoa</taxon>
        <taxon>Arthropoda</taxon>
        <taxon>Chelicerata</taxon>
        <taxon>Arachnida</taxon>
        <taxon>Araneae</taxon>
        <taxon>Araneomorphae</taxon>
        <taxon>Entelegynae</taxon>
        <taxon>Araneoidea</taxon>
        <taxon>Araneidae</taxon>
        <taxon>Caerostris</taxon>
    </lineage>
</organism>
<dbReference type="Pfam" id="PF04227">
    <property type="entry name" value="Indigoidine_A"/>
    <property type="match status" value="1"/>
</dbReference>
<dbReference type="GO" id="GO:0046872">
    <property type="term" value="F:metal ion binding"/>
    <property type="evidence" value="ECO:0007669"/>
    <property type="project" value="UniProtKB-KW"/>
</dbReference>
<name>A0AAV4UTF6_9ARAC</name>